<feature type="transmembrane region" description="Helical" evidence="1">
    <location>
        <begin position="35"/>
        <end position="57"/>
    </location>
</feature>
<dbReference type="AlphaFoldDB" id="A0AAP3DKA4"/>
<organism evidence="2 3">
    <name type="scientific">Brevibacillus laterosporus</name>
    <name type="common">Bacillus laterosporus</name>
    <dbReference type="NCBI Taxonomy" id="1465"/>
    <lineage>
        <taxon>Bacteria</taxon>
        <taxon>Bacillati</taxon>
        <taxon>Bacillota</taxon>
        <taxon>Bacilli</taxon>
        <taxon>Bacillales</taxon>
        <taxon>Paenibacillaceae</taxon>
        <taxon>Brevibacillus</taxon>
    </lineage>
</organism>
<sequence length="96" mass="11074">MKKVIEGAAFIFWTLLDLCEEYVNWVSSPIKISSLVRNVIVIFLSFYMLFSCNPFTWAIRDVTEAKKELLIICTSLNLLLLFITRTISGLYCNIKS</sequence>
<keyword evidence="1" id="KW-0472">Membrane</keyword>
<feature type="transmembrane region" description="Helical" evidence="1">
    <location>
        <begin position="69"/>
        <end position="91"/>
    </location>
</feature>
<keyword evidence="1" id="KW-1133">Transmembrane helix</keyword>
<evidence type="ECO:0000313" key="3">
    <source>
        <dbReference type="Proteomes" id="UP001077662"/>
    </source>
</evidence>
<evidence type="ECO:0000313" key="2">
    <source>
        <dbReference type="EMBL" id="MCZ0809678.1"/>
    </source>
</evidence>
<dbReference type="RefSeq" id="WP_258434645.1">
    <property type="nucleotide sequence ID" value="NZ_JANSGW010000041.1"/>
</dbReference>
<keyword evidence="1" id="KW-0812">Transmembrane</keyword>
<proteinExistence type="predicted"/>
<comment type="caution">
    <text evidence="2">The sequence shown here is derived from an EMBL/GenBank/DDBJ whole genome shotgun (WGS) entry which is preliminary data.</text>
</comment>
<dbReference type="EMBL" id="JAPTNE010000041">
    <property type="protein sequence ID" value="MCZ0809678.1"/>
    <property type="molecule type" value="Genomic_DNA"/>
</dbReference>
<gene>
    <name evidence="2" type="ORF">O0554_22715</name>
</gene>
<protein>
    <submittedName>
        <fullName evidence="2">Uncharacterized protein</fullName>
    </submittedName>
</protein>
<dbReference type="Proteomes" id="UP001077662">
    <property type="component" value="Unassembled WGS sequence"/>
</dbReference>
<accession>A0AAP3DKA4</accession>
<name>A0AAP3DKA4_BRELA</name>
<reference evidence="2" key="1">
    <citation type="submission" date="2022-09" db="EMBL/GenBank/DDBJ databases">
        <title>Genome analysis and characterization of larvicidal activity of Brevibacillus strains.</title>
        <authorList>
            <person name="Patrusheva E.V."/>
            <person name="Izotova A.O."/>
            <person name="Toshchakov S.V."/>
            <person name="Sineoky S.P."/>
        </authorList>
    </citation>
    <scope>NUCLEOTIDE SEQUENCE</scope>
    <source>
        <strain evidence="2">VKPM_B-13247</strain>
    </source>
</reference>
<evidence type="ECO:0000256" key="1">
    <source>
        <dbReference type="SAM" id="Phobius"/>
    </source>
</evidence>